<dbReference type="SUPFAM" id="SSF56300">
    <property type="entry name" value="Metallo-dependent phosphatases"/>
    <property type="match status" value="1"/>
</dbReference>
<protein>
    <submittedName>
        <fullName evidence="1">Serine/threonine protein phosphatase 1</fullName>
    </submittedName>
</protein>
<dbReference type="InterPro" id="IPR029052">
    <property type="entry name" value="Metallo-depent_PP-like"/>
</dbReference>
<accession>A0A1H5TD94</accession>
<proteinExistence type="predicted"/>
<name>A0A1H5TD94_9FIRM</name>
<evidence type="ECO:0000313" key="1">
    <source>
        <dbReference type="EMBL" id="SEF60766.1"/>
    </source>
</evidence>
<dbReference type="Gene3D" id="3.60.21.10">
    <property type="match status" value="1"/>
</dbReference>
<dbReference type="AlphaFoldDB" id="A0A1H5TD94"/>
<evidence type="ECO:0000313" key="2">
    <source>
        <dbReference type="Proteomes" id="UP000236726"/>
    </source>
</evidence>
<dbReference type="STRING" id="1410661.GCA_000702205_00629"/>
<dbReference type="EMBL" id="FNUL01000004">
    <property type="protein sequence ID" value="SEF60766.1"/>
    <property type="molecule type" value="Genomic_DNA"/>
</dbReference>
<gene>
    <name evidence="1" type="ORF">SAMN05216537_104113</name>
</gene>
<keyword evidence="2" id="KW-1185">Reference proteome</keyword>
<dbReference type="Proteomes" id="UP000236726">
    <property type="component" value="Unassembled WGS sequence"/>
</dbReference>
<organism evidence="1 2">
    <name type="scientific">Lachnospira multipara</name>
    <dbReference type="NCBI Taxonomy" id="28051"/>
    <lineage>
        <taxon>Bacteria</taxon>
        <taxon>Bacillati</taxon>
        <taxon>Bacillota</taxon>
        <taxon>Clostridia</taxon>
        <taxon>Lachnospirales</taxon>
        <taxon>Lachnospiraceae</taxon>
        <taxon>Lachnospira</taxon>
    </lineage>
</organism>
<reference evidence="1 2" key="1">
    <citation type="submission" date="2016-10" db="EMBL/GenBank/DDBJ databases">
        <authorList>
            <person name="de Groot N.N."/>
        </authorList>
    </citation>
    <scope>NUCLEOTIDE SEQUENCE [LARGE SCALE GENOMIC DNA]</scope>
    <source>
        <strain evidence="1 2">D15d</strain>
    </source>
</reference>
<sequence length="204" mass="23361">MKTPNAICMVGNHELMAVKCLEFLMKEITDMSIEELDEEMLDNLVNWQYNGGKSTIDEFGELNPDEKQDVLDFIKEFLIYEEVTVSGRDYLLVHGGLGNYSPEKDIEDYSLHELIWMRADYDVQYFKDKFVITGHTPTQSIEDNPRPGFIYRKNNHIAIDCGAHYSGGRLAAICLETGEEFYSSPNETKASYGLYGSTEEDRKP</sequence>